<comment type="caution">
    <text evidence="1">The sequence shown here is derived from an EMBL/GenBank/DDBJ whole genome shotgun (WGS) entry which is preliminary data.</text>
</comment>
<gene>
    <name evidence="1" type="ORF">BDV95DRAFT_583531</name>
</gene>
<name>A0A7C8M2Z7_9PLEO</name>
<organism evidence="1 2">
    <name type="scientific">Massariosphaeria phaeospora</name>
    <dbReference type="NCBI Taxonomy" id="100035"/>
    <lineage>
        <taxon>Eukaryota</taxon>
        <taxon>Fungi</taxon>
        <taxon>Dikarya</taxon>
        <taxon>Ascomycota</taxon>
        <taxon>Pezizomycotina</taxon>
        <taxon>Dothideomycetes</taxon>
        <taxon>Pleosporomycetidae</taxon>
        <taxon>Pleosporales</taxon>
        <taxon>Pleosporales incertae sedis</taxon>
        <taxon>Massariosphaeria</taxon>
    </lineage>
</organism>
<dbReference type="SUPFAM" id="SSF52047">
    <property type="entry name" value="RNI-like"/>
    <property type="match status" value="1"/>
</dbReference>
<accession>A0A7C8M2Z7</accession>
<dbReference type="EMBL" id="JAADJZ010000026">
    <property type="protein sequence ID" value="KAF2866678.1"/>
    <property type="molecule type" value="Genomic_DNA"/>
</dbReference>
<reference evidence="1 2" key="1">
    <citation type="submission" date="2020-01" db="EMBL/GenBank/DDBJ databases">
        <authorList>
            <consortium name="DOE Joint Genome Institute"/>
            <person name="Haridas S."/>
            <person name="Albert R."/>
            <person name="Binder M."/>
            <person name="Bloem J."/>
            <person name="Labutti K."/>
            <person name="Salamov A."/>
            <person name="Andreopoulos B."/>
            <person name="Baker S.E."/>
            <person name="Barry K."/>
            <person name="Bills G."/>
            <person name="Bluhm B.H."/>
            <person name="Cannon C."/>
            <person name="Castanera R."/>
            <person name="Culley D.E."/>
            <person name="Daum C."/>
            <person name="Ezra D."/>
            <person name="Gonzalez J.B."/>
            <person name="Henrissat B."/>
            <person name="Kuo A."/>
            <person name="Liang C."/>
            <person name="Lipzen A."/>
            <person name="Lutzoni F."/>
            <person name="Magnuson J."/>
            <person name="Mondo S."/>
            <person name="Nolan M."/>
            <person name="Ohm R."/>
            <person name="Pangilinan J."/>
            <person name="Park H.-J.H."/>
            <person name="Ramirez L."/>
            <person name="Alfaro M."/>
            <person name="Sun H."/>
            <person name="Tritt A."/>
            <person name="Yoshinaga Y."/>
            <person name="Zwiers L.-H.L."/>
            <person name="Turgeon B.G."/>
            <person name="Goodwin S.B."/>
            <person name="Spatafora J.W."/>
            <person name="Crous P.W."/>
            <person name="Grigoriev I.V."/>
        </authorList>
    </citation>
    <scope>NUCLEOTIDE SEQUENCE [LARGE SCALE GENOMIC DNA]</scope>
    <source>
        <strain evidence="1 2">CBS 611.86</strain>
    </source>
</reference>
<dbReference type="AlphaFoldDB" id="A0A7C8M2Z7"/>
<sequence length="421" mass="47190">MERFFRGGLRTIDVQVAAIDSDPFCAFFERLFSSATRDLERLAIAFTPPPRDDNDDDDADEENNELVAQRRRMWATLASRHEYHVHVEPHAALRQLSLTEVDLTASWSELLLHILDVPRMTHLTLIRCRGDAAFLEAFGRAGCSSLQYLFVQFSGAALDSDSDADSDTDMAAPPVDVDACLAPIYTSCTRLSSLHLHWREGQTPSCTLSHIATLGAHLRCLSLDYTPRDGAAPDVALDDEGRRRGKRSALSVWKLAVVCRACARLEQLGYRIRDEALEPKKWELVDRGVHLGEGAAGLRITHLEEKPKSNTFVNELKCLTTLRHLHTLHFRTHHLHHHPTVLAAHLASALQPTTLTRFAALVFAHIASPRLRALIYGSEFAAWHTDRQAAALLDWHVETVPQHRFARARGSATAAGRWRPR</sequence>
<keyword evidence="2" id="KW-1185">Reference proteome</keyword>
<proteinExistence type="predicted"/>
<dbReference type="Gene3D" id="3.80.10.10">
    <property type="entry name" value="Ribonuclease Inhibitor"/>
    <property type="match status" value="1"/>
</dbReference>
<dbReference type="InterPro" id="IPR032675">
    <property type="entry name" value="LRR_dom_sf"/>
</dbReference>
<evidence type="ECO:0000313" key="1">
    <source>
        <dbReference type="EMBL" id="KAF2866678.1"/>
    </source>
</evidence>
<protein>
    <submittedName>
        <fullName evidence="1">Uncharacterized protein</fullName>
    </submittedName>
</protein>
<evidence type="ECO:0000313" key="2">
    <source>
        <dbReference type="Proteomes" id="UP000481861"/>
    </source>
</evidence>
<dbReference type="Proteomes" id="UP000481861">
    <property type="component" value="Unassembled WGS sequence"/>
</dbReference>